<proteinExistence type="predicted"/>
<sequence>MREEIKYIDRQIDTVLAVAYRFVILHCQARGDVCMYQPWRKKETRLIFFHHLQQPKRKMSSRLTKMWFPLAPWSCRLQNDDDVQ</sequence>
<name>A0ABP0UGS7_9BRYO</name>
<dbReference type="EMBL" id="OZ019895">
    <property type="protein sequence ID" value="CAK9220898.1"/>
    <property type="molecule type" value="Genomic_DNA"/>
</dbReference>
<accession>A0ABP0UGS7</accession>
<evidence type="ECO:0000313" key="2">
    <source>
        <dbReference type="Proteomes" id="UP001497512"/>
    </source>
</evidence>
<protein>
    <submittedName>
        <fullName evidence="1">Uncharacterized protein</fullName>
    </submittedName>
</protein>
<organism evidence="1 2">
    <name type="scientific">Sphagnum troendelagicum</name>
    <dbReference type="NCBI Taxonomy" id="128251"/>
    <lineage>
        <taxon>Eukaryota</taxon>
        <taxon>Viridiplantae</taxon>
        <taxon>Streptophyta</taxon>
        <taxon>Embryophyta</taxon>
        <taxon>Bryophyta</taxon>
        <taxon>Sphagnophytina</taxon>
        <taxon>Sphagnopsida</taxon>
        <taxon>Sphagnales</taxon>
        <taxon>Sphagnaceae</taxon>
        <taxon>Sphagnum</taxon>
    </lineage>
</organism>
<gene>
    <name evidence="1" type="ORF">CSSPTR1EN2_LOCUS15686</name>
</gene>
<keyword evidence="2" id="KW-1185">Reference proteome</keyword>
<reference evidence="1" key="1">
    <citation type="submission" date="2024-02" db="EMBL/GenBank/DDBJ databases">
        <authorList>
            <consortium name="ELIXIR-Norway"/>
            <consortium name="Elixir Norway"/>
        </authorList>
    </citation>
    <scope>NUCLEOTIDE SEQUENCE</scope>
</reference>
<evidence type="ECO:0000313" key="1">
    <source>
        <dbReference type="EMBL" id="CAK9220898.1"/>
    </source>
</evidence>
<dbReference type="Proteomes" id="UP001497512">
    <property type="component" value="Chromosome 3"/>
</dbReference>